<dbReference type="RefSeq" id="WP_182661979.1">
    <property type="nucleotide sequence ID" value="NZ_JACIVI010000001.1"/>
</dbReference>
<sequence length="152" mass="17138">MLLLSRGLAERLERAIYTRLTATAQTRLDPGFSEPMRWLAMYPPLILPAMKPLRERFRAVAPAPWTVQVWLEGGLAEALAESWTWLPGNQAMQLLTLRGRVELRLEVSGDLSPELLDRAWGLLQRALRQAHLVAAEPARGQKMQPVPSRPLV</sequence>
<proteinExistence type="predicted"/>
<comment type="caution">
    <text evidence="1">The sequence shown here is derived from an EMBL/GenBank/DDBJ whole genome shotgun (WGS) entry which is preliminary data.</text>
</comment>
<protein>
    <submittedName>
        <fullName evidence="1">Uncharacterized protein</fullName>
    </submittedName>
</protein>
<dbReference type="EMBL" id="JACIVI010000001">
    <property type="protein sequence ID" value="MBB1161305.1"/>
    <property type="molecule type" value="Genomic_DNA"/>
</dbReference>
<keyword evidence="2" id="KW-1185">Reference proteome</keyword>
<organism evidence="1 2">
    <name type="scientific">Aquariibacter albus</name>
    <dbReference type="NCBI Taxonomy" id="2759899"/>
    <lineage>
        <taxon>Bacteria</taxon>
        <taxon>Pseudomonadati</taxon>
        <taxon>Pseudomonadota</taxon>
        <taxon>Betaproteobacteria</taxon>
        <taxon>Burkholderiales</taxon>
        <taxon>Sphaerotilaceae</taxon>
        <taxon>Aquariibacter</taxon>
    </lineage>
</organism>
<dbReference type="Proteomes" id="UP000586093">
    <property type="component" value="Unassembled WGS sequence"/>
</dbReference>
<name>A0A839HGT4_9BURK</name>
<dbReference type="AlphaFoldDB" id="A0A839HGT4"/>
<evidence type="ECO:0000313" key="2">
    <source>
        <dbReference type="Proteomes" id="UP000586093"/>
    </source>
</evidence>
<accession>A0A839HGT4</accession>
<reference evidence="1 2" key="1">
    <citation type="submission" date="2020-08" db="EMBL/GenBank/DDBJ databases">
        <title>Aquariorum lacteus gen. nov., sp. nov., a new member of the family Comamonadaceae, isolated from freshwater aquarium.</title>
        <authorList>
            <person name="Chun S.-J."/>
        </authorList>
    </citation>
    <scope>NUCLEOTIDE SEQUENCE [LARGE SCALE GENOMIC DNA]</scope>
    <source>
        <strain evidence="1 2">SJAQ100</strain>
    </source>
</reference>
<evidence type="ECO:0000313" key="1">
    <source>
        <dbReference type="EMBL" id="MBB1161305.1"/>
    </source>
</evidence>
<gene>
    <name evidence="1" type="ORF">H4F90_04835</name>
</gene>